<evidence type="ECO:0000256" key="1">
    <source>
        <dbReference type="SAM" id="MobiDB-lite"/>
    </source>
</evidence>
<gene>
    <name evidence="3" type="ORF">M430DRAFT_76421</name>
</gene>
<keyword evidence="4" id="KW-1185">Reference proteome</keyword>
<feature type="non-terminal residue" evidence="3">
    <location>
        <position position="1"/>
    </location>
</feature>
<dbReference type="GeneID" id="36577641"/>
<evidence type="ECO:0000313" key="3">
    <source>
        <dbReference type="EMBL" id="PSS22071.1"/>
    </source>
</evidence>
<dbReference type="PANTHER" id="PTHR47203:SF1">
    <property type="entry name" value="HYPOTHETICAL BASE EXCISION DNA REPAIR PROTEIN (EUROFUNG)"/>
    <property type="match status" value="1"/>
</dbReference>
<dbReference type="Pfam" id="PF00730">
    <property type="entry name" value="HhH-GPD"/>
    <property type="match status" value="1"/>
</dbReference>
<dbReference type="Gene3D" id="1.10.1670.10">
    <property type="entry name" value="Helix-hairpin-Helix base-excision DNA repair enzymes (C-terminal)"/>
    <property type="match status" value="1"/>
</dbReference>
<dbReference type="EMBL" id="KZ679009">
    <property type="protein sequence ID" value="PSS22071.1"/>
    <property type="molecule type" value="Genomic_DNA"/>
</dbReference>
<dbReference type="CDD" id="cd00056">
    <property type="entry name" value="ENDO3c"/>
    <property type="match status" value="1"/>
</dbReference>
<organism evidence="3 4">
    <name type="scientific">Amorphotheca resinae ATCC 22711</name>
    <dbReference type="NCBI Taxonomy" id="857342"/>
    <lineage>
        <taxon>Eukaryota</taxon>
        <taxon>Fungi</taxon>
        <taxon>Dikarya</taxon>
        <taxon>Ascomycota</taxon>
        <taxon>Pezizomycotina</taxon>
        <taxon>Leotiomycetes</taxon>
        <taxon>Helotiales</taxon>
        <taxon>Amorphothecaceae</taxon>
        <taxon>Amorphotheca</taxon>
    </lineage>
</organism>
<dbReference type="GO" id="GO:0000702">
    <property type="term" value="F:oxidized base lesion DNA N-glycosylase activity"/>
    <property type="evidence" value="ECO:0007669"/>
    <property type="project" value="UniProtKB-ARBA"/>
</dbReference>
<dbReference type="GO" id="GO:0006285">
    <property type="term" value="P:base-excision repair, AP site formation"/>
    <property type="evidence" value="ECO:0007669"/>
    <property type="project" value="UniProtKB-ARBA"/>
</dbReference>
<dbReference type="InterPro" id="IPR003265">
    <property type="entry name" value="HhH-GPD_domain"/>
</dbReference>
<sequence>PRKKKALDVSGDVLDKVNDLLNASGQILKKEPKKKANKYGLTPGKSPFPDYVKPTPEDCEEVNSLLSALHGEVKVPEVIPPPSMEVTGCGEVPDLLDAILRTLLSASTTANNANLSLKGLKDKFHLRESGVGKGSINWEAVHKADLDTVIDAIKSGGLAKVKGTNIKKILDAVYEQNCIRRDALLKEKETGNPANIPGAKHETQEQKDAEIAKANENMLSMDHLFEMTTEEAMEEMTKLPGIGVKTASCVVLFCMKRPSFAVDTHVWRHCKWLGWVPATATRDQTFSHCEVRVPDHMKYSLHQLFLKHGKTCGRCRANTSAGTEEWNNTNCPIDHLVNRTEKRKMAGNSSVGKAKPHNGKK</sequence>
<reference evidence="3 4" key="1">
    <citation type="journal article" date="2018" name="New Phytol.">
        <title>Comparative genomics and transcriptomics depict ericoid mycorrhizal fungi as versatile saprotrophs and plant mutualists.</title>
        <authorList>
            <person name="Martino E."/>
            <person name="Morin E."/>
            <person name="Grelet G.A."/>
            <person name="Kuo A."/>
            <person name="Kohler A."/>
            <person name="Daghino S."/>
            <person name="Barry K.W."/>
            <person name="Cichocki N."/>
            <person name="Clum A."/>
            <person name="Dockter R.B."/>
            <person name="Hainaut M."/>
            <person name="Kuo R.C."/>
            <person name="LaButti K."/>
            <person name="Lindahl B.D."/>
            <person name="Lindquist E.A."/>
            <person name="Lipzen A."/>
            <person name="Khouja H.R."/>
            <person name="Magnuson J."/>
            <person name="Murat C."/>
            <person name="Ohm R.A."/>
            <person name="Singer S.W."/>
            <person name="Spatafora J.W."/>
            <person name="Wang M."/>
            <person name="Veneault-Fourrey C."/>
            <person name="Henrissat B."/>
            <person name="Grigoriev I.V."/>
            <person name="Martin F.M."/>
            <person name="Perotto S."/>
        </authorList>
    </citation>
    <scope>NUCLEOTIDE SEQUENCE [LARGE SCALE GENOMIC DNA]</scope>
    <source>
        <strain evidence="3 4">ATCC 22711</strain>
    </source>
</reference>
<proteinExistence type="predicted"/>
<feature type="domain" description="HhH-GPD" evidence="2">
    <location>
        <begin position="104"/>
        <end position="311"/>
    </location>
</feature>
<dbReference type="SUPFAM" id="SSF48150">
    <property type="entry name" value="DNA-glycosylase"/>
    <property type="match status" value="1"/>
</dbReference>
<accession>A0A2T3B5P8</accession>
<dbReference type="AlphaFoldDB" id="A0A2T3B5P8"/>
<feature type="non-terminal residue" evidence="3">
    <location>
        <position position="361"/>
    </location>
</feature>
<feature type="region of interest" description="Disordered" evidence="1">
    <location>
        <begin position="32"/>
        <end position="51"/>
    </location>
</feature>
<name>A0A2T3B5P8_AMORE</name>
<evidence type="ECO:0000313" key="4">
    <source>
        <dbReference type="Proteomes" id="UP000241818"/>
    </source>
</evidence>
<dbReference type="Gene3D" id="1.10.340.30">
    <property type="entry name" value="Hypothetical protein, domain 2"/>
    <property type="match status" value="1"/>
</dbReference>
<evidence type="ECO:0000259" key="2">
    <source>
        <dbReference type="SMART" id="SM00478"/>
    </source>
</evidence>
<dbReference type="STRING" id="857342.A0A2T3B5P8"/>
<dbReference type="Proteomes" id="UP000241818">
    <property type="component" value="Unassembled WGS sequence"/>
</dbReference>
<dbReference type="OrthoDB" id="5607at2759"/>
<dbReference type="RefSeq" id="XP_024722226.1">
    <property type="nucleotide sequence ID" value="XM_024869560.1"/>
</dbReference>
<dbReference type="PANTHER" id="PTHR47203">
    <property type="match status" value="1"/>
</dbReference>
<dbReference type="InterPro" id="IPR011257">
    <property type="entry name" value="DNA_glycosylase"/>
</dbReference>
<dbReference type="InterPro" id="IPR023170">
    <property type="entry name" value="HhH_base_excis_C"/>
</dbReference>
<dbReference type="SMART" id="SM00478">
    <property type="entry name" value="ENDO3c"/>
    <property type="match status" value="1"/>
</dbReference>
<protein>
    <recommendedName>
        <fullName evidence="2">HhH-GPD domain-containing protein</fullName>
    </recommendedName>
</protein>
<dbReference type="InParanoid" id="A0A2T3B5P8"/>